<dbReference type="EC" id="4.2.2.-" evidence="4"/>
<dbReference type="InterPro" id="IPR034718">
    <property type="entry name" value="RlpA"/>
</dbReference>
<sequence>MFGYKAQIIILFLASLLTACAGTKTGNEGRYQIAQDLAPDRLPLAQEMIDPTPIYEPPSRGGNRDYRVLGKDYKVLKSIEGFVEHGIASWYGKKFHGHLTSNGETYNMFDMSAAHKNLPLPTYVKVTNLDNGKQAVVRVNDRGPFHPGRIIDLSYAAAYKLGVTASGTANVKIEALHSSAGIYIAVESHQDAAVLNAKSPAIAALYQLPTKVKKADVNYQLIAGPIANHDEAEKLVSTLHNSGYQNAKIINSARN</sequence>
<dbReference type="NCBIfam" id="TIGR00413">
    <property type="entry name" value="rlpA"/>
    <property type="match status" value="1"/>
</dbReference>
<keyword evidence="4" id="KW-0472">Membrane</keyword>
<feature type="signal peptide" evidence="6">
    <location>
        <begin position="1"/>
        <end position="21"/>
    </location>
</feature>
<keyword evidence="1 6" id="KW-0732">Signal</keyword>
<keyword evidence="2 4" id="KW-0456">Lyase</keyword>
<accession>A0A0J8GTV2</accession>
<dbReference type="GO" id="GO:0009279">
    <property type="term" value="C:cell outer membrane"/>
    <property type="evidence" value="ECO:0007669"/>
    <property type="project" value="TreeGrafter"/>
</dbReference>
<dbReference type="AlphaFoldDB" id="A0A0J8GTV2"/>
<comment type="similarity">
    <text evidence="4 5">Belongs to the RlpA family.</text>
</comment>
<keyword evidence="4" id="KW-0564">Palmitate</keyword>
<reference evidence="8 9" key="1">
    <citation type="submission" date="2015-04" db="EMBL/GenBank/DDBJ databases">
        <title>Draft Genome Sequence of the Novel Agar-Digesting Marine Bacterium Q1.</title>
        <authorList>
            <person name="Li Y."/>
            <person name="Li D."/>
            <person name="Chen G."/>
            <person name="Du Z."/>
        </authorList>
    </citation>
    <scope>NUCLEOTIDE SEQUENCE [LARGE SCALE GENOMIC DNA]</scope>
    <source>
        <strain evidence="8 9">Q1</strain>
    </source>
</reference>
<dbReference type="InterPro" id="IPR012997">
    <property type="entry name" value="RplA"/>
</dbReference>
<proteinExistence type="inferred from homology"/>
<dbReference type="OrthoDB" id="9779128at2"/>
<feature type="domain" description="RlpA-like protein double-psi beta-barrel" evidence="7">
    <location>
        <begin position="84"/>
        <end position="173"/>
    </location>
</feature>
<name>A0A0J8GTV2_9ALTE</name>
<evidence type="ECO:0000313" key="9">
    <source>
        <dbReference type="Proteomes" id="UP000037600"/>
    </source>
</evidence>
<dbReference type="PATRIC" id="fig|1513271.3.peg.1095"/>
<dbReference type="PANTHER" id="PTHR34183">
    <property type="entry name" value="ENDOLYTIC PEPTIDOGLYCAN TRANSGLYCOSYLASE RLPA"/>
    <property type="match status" value="1"/>
</dbReference>
<dbReference type="RefSeq" id="WP_077066484.1">
    <property type="nucleotide sequence ID" value="NZ_KQ130484.1"/>
</dbReference>
<evidence type="ECO:0000256" key="5">
    <source>
        <dbReference type="RuleBase" id="RU003495"/>
    </source>
</evidence>
<dbReference type="Pfam" id="PF03330">
    <property type="entry name" value="DPBB_1"/>
    <property type="match status" value="1"/>
</dbReference>
<keyword evidence="4" id="KW-1003">Cell membrane</keyword>
<dbReference type="FunFam" id="2.40.40.10:FF:000003">
    <property type="entry name" value="Endolytic peptidoglycan transglycosylase RlpA"/>
    <property type="match status" value="1"/>
</dbReference>
<dbReference type="EMBL" id="LAZL01000006">
    <property type="protein sequence ID" value="KMT66190.1"/>
    <property type="molecule type" value="Genomic_DNA"/>
</dbReference>
<evidence type="ECO:0000313" key="8">
    <source>
        <dbReference type="EMBL" id="KMT66190.1"/>
    </source>
</evidence>
<evidence type="ECO:0000256" key="3">
    <source>
        <dbReference type="ARBA" id="ARBA00023316"/>
    </source>
</evidence>
<evidence type="ECO:0000259" key="7">
    <source>
        <dbReference type="Pfam" id="PF03330"/>
    </source>
</evidence>
<dbReference type="PANTHER" id="PTHR34183:SF1">
    <property type="entry name" value="ENDOLYTIC PEPTIDOGLYCAN TRANSGLYCOSYLASE RLPA"/>
    <property type="match status" value="1"/>
</dbReference>
<dbReference type="GO" id="GO:0005886">
    <property type="term" value="C:plasma membrane"/>
    <property type="evidence" value="ECO:0007669"/>
    <property type="project" value="UniProtKB-SubCell"/>
</dbReference>
<dbReference type="Proteomes" id="UP000037600">
    <property type="component" value="Unassembled WGS sequence"/>
</dbReference>
<comment type="caution">
    <text evidence="8">The sequence shown here is derived from an EMBL/GenBank/DDBJ whole genome shotgun (WGS) entry which is preliminary data.</text>
</comment>
<dbReference type="InterPro" id="IPR036908">
    <property type="entry name" value="RlpA-like_sf"/>
</dbReference>
<dbReference type="STRING" id="1513271.XM47_05335"/>
<dbReference type="GO" id="GO:0008932">
    <property type="term" value="F:lytic endotransglycosylase activity"/>
    <property type="evidence" value="ECO:0007669"/>
    <property type="project" value="UniProtKB-UniRule"/>
</dbReference>
<keyword evidence="4 8" id="KW-0449">Lipoprotein</keyword>
<comment type="subcellular location">
    <subcellularLocation>
        <location evidence="4">Cell membrane</location>
        <topology evidence="4">Lipid-anchor</topology>
    </subcellularLocation>
</comment>
<dbReference type="CDD" id="cd22268">
    <property type="entry name" value="DPBB_RlpA-like"/>
    <property type="match status" value="1"/>
</dbReference>
<gene>
    <name evidence="4" type="primary">rlpA</name>
    <name evidence="8" type="ORF">XM47_05335</name>
</gene>
<keyword evidence="9" id="KW-1185">Reference proteome</keyword>
<evidence type="ECO:0000256" key="2">
    <source>
        <dbReference type="ARBA" id="ARBA00023239"/>
    </source>
</evidence>
<dbReference type="PROSITE" id="PS51257">
    <property type="entry name" value="PROKAR_LIPOPROTEIN"/>
    <property type="match status" value="1"/>
</dbReference>
<dbReference type="Gene3D" id="2.40.40.10">
    <property type="entry name" value="RlpA-like domain"/>
    <property type="match status" value="1"/>
</dbReference>
<comment type="function">
    <text evidence="4">Lytic transglycosylase with a strong preference for naked glycan strands that lack stem peptides.</text>
</comment>
<dbReference type="GO" id="GO:0071555">
    <property type="term" value="P:cell wall organization"/>
    <property type="evidence" value="ECO:0007669"/>
    <property type="project" value="UniProtKB-KW"/>
</dbReference>
<keyword evidence="3 4" id="KW-0961">Cell wall biogenesis/degradation</keyword>
<organism evidence="8 9">
    <name type="scientific">Catenovulum maritimum</name>
    <dbReference type="NCBI Taxonomy" id="1513271"/>
    <lineage>
        <taxon>Bacteria</taxon>
        <taxon>Pseudomonadati</taxon>
        <taxon>Pseudomonadota</taxon>
        <taxon>Gammaproteobacteria</taxon>
        <taxon>Alteromonadales</taxon>
        <taxon>Alteromonadaceae</taxon>
        <taxon>Catenovulum</taxon>
    </lineage>
</organism>
<dbReference type="SUPFAM" id="SSF50685">
    <property type="entry name" value="Barwin-like endoglucanases"/>
    <property type="match status" value="1"/>
</dbReference>
<evidence type="ECO:0000256" key="4">
    <source>
        <dbReference type="HAMAP-Rule" id="MF_02071"/>
    </source>
</evidence>
<evidence type="ECO:0000256" key="6">
    <source>
        <dbReference type="SAM" id="SignalP"/>
    </source>
</evidence>
<protein>
    <recommendedName>
        <fullName evidence="4">Endolytic peptidoglycan transglycosylase RlpA</fullName>
        <ecNumber evidence="4">4.2.2.-</ecNumber>
    </recommendedName>
</protein>
<evidence type="ECO:0000256" key="1">
    <source>
        <dbReference type="ARBA" id="ARBA00022729"/>
    </source>
</evidence>
<dbReference type="InterPro" id="IPR009009">
    <property type="entry name" value="RlpA-like_DPBB"/>
</dbReference>
<dbReference type="GO" id="GO:0000270">
    <property type="term" value="P:peptidoglycan metabolic process"/>
    <property type="evidence" value="ECO:0007669"/>
    <property type="project" value="UniProtKB-UniRule"/>
</dbReference>
<dbReference type="HAMAP" id="MF_02071">
    <property type="entry name" value="RlpA"/>
    <property type="match status" value="1"/>
</dbReference>
<feature type="chain" id="PRO_5009984066" description="Endolytic peptidoglycan transglycosylase RlpA" evidence="6">
    <location>
        <begin position="22"/>
        <end position="255"/>
    </location>
</feature>